<comment type="caution">
    <text evidence="1">The sequence shown here is derived from an EMBL/GenBank/DDBJ whole genome shotgun (WGS) entry which is preliminary data.</text>
</comment>
<gene>
    <name evidence="1" type="ORF">HKI81_08805</name>
</gene>
<evidence type="ECO:0000313" key="2">
    <source>
        <dbReference type="Proteomes" id="UP000529861"/>
    </source>
</evidence>
<sequence length="58" mass="6849">MSEKGPPTKEILEQYSKKYIFDNTIVYVVSPKITEEEKKKRWEDVCRIASAIVEQLMK</sequence>
<protein>
    <submittedName>
        <fullName evidence="1">Uncharacterized protein</fullName>
    </submittedName>
</protein>
<dbReference type="AlphaFoldDB" id="A0A7Y2L7N2"/>
<proteinExistence type="predicted"/>
<reference evidence="1 2" key="1">
    <citation type="submission" date="2020-04" db="EMBL/GenBank/DDBJ databases">
        <title>Draft genome sequence of Caldanaerobacter sunterraneus. strain 1523vc isolated from Griffin hot spring, Kamchatka, Russia.</title>
        <authorList>
            <person name="Toshchakov S.V."/>
            <person name="Podosokorskaya O.A."/>
            <person name="Kublanov I.V."/>
            <person name="Korzhenkov A."/>
            <person name="Patrushev M.V."/>
        </authorList>
    </citation>
    <scope>NUCLEOTIDE SEQUENCE [LARGE SCALE GENOMIC DNA]</scope>
    <source>
        <strain evidence="1 2">1523vc</strain>
    </source>
</reference>
<accession>A0A7Y2L7N2</accession>
<evidence type="ECO:0000313" key="1">
    <source>
        <dbReference type="EMBL" id="NNG67317.1"/>
    </source>
</evidence>
<dbReference type="Proteomes" id="UP000529861">
    <property type="component" value="Unassembled WGS sequence"/>
</dbReference>
<dbReference type="RefSeq" id="WP_170271169.1">
    <property type="nucleotide sequence ID" value="NZ_JABEQB010000025.1"/>
</dbReference>
<dbReference type="EMBL" id="JABEQB010000025">
    <property type="protein sequence ID" value="NNG67317.1"/>
    <property type="molecule type" value="Genomic_DNA"/>
</dbReference>
<name>A0A7Y2L7N2_9THEO</name>
<organism evidence="1 2">
    <name type="scientific">Caldanaerobacter subterraneus</name>
    <dbReference type="NCBI Taxonomy" id="911092"/>
    <lineage>
        <taxon>Bacteria</taxon>
        <taxon>Bacillati</taxon>
        <taxon>Bacillota</taxon>
        <taxon>Clostridia</taxon>
        <taxon>Thermoanaerobacterales</taxon>
        <taxon>Thermoanaerobacteraceae</taxon>
        <taxon>Caldanaerobacter</taxon>
    </lineage>
</organism>